<dbReference type="InterPro" id="IPR010398">
    <property type="entry name" value="DUF997"/>
</dbReference>
<gene>
    <name evidence="2" type="ORF">FIV01_13605</name>
</gene>
<dbReference type="EMBL" id="CP045350">
    <property type="protein sequence ID" value="QFT27442.1"/>
    <property type="molecule type" value="Genomic_DNA"/>
</dbReference>
<dbReference type="Proteomes" id="UP000326936">
    <property type="component" value="Chromosome"/>
</dbReference>
<keyword evidence="1" id="KW-0472">Membrane</keyword>
<protein>
    <recommendedName>
        <fullName evidence="4">Membrane protein YhdT</fullName>
    </recommendedName>
</protein>
<accession>A0A5P9CP53</accession>
<feature type="transmembrane region" description="Helical" evidence="1">
    <location>
        <begin position="17"/>
        <end position="37"/>
    </location>
</feature>
<sequence length="94" mass="11311">MKTLPERYQQANKEAKWAVFLALAYFVWWYVFAYVIFPNQPHETLPNLYWGLPLWFLFACIIGPIVFTLLCALMVKFIYKNMPFDIEEETNHEQ</sequence>
<feature type="transmembrane region" description="Helical" evidence="1">
    <location>
        <begin position="49"/>
        <end position="75"/>
    </location>
</feature>
<proteinExistence type="predicted"/>
<dbReference type="OrthoDB" id="7062456at2"/>
<evidence type="ECO:0000313" key="2">
    <source>
        <dbReference type="EMBL" id="QFT27442.1"/>
    </source>
</evidence>
<keyword evidence="1" id="KW-0812">Transmembrane</keyword>
<keyword evidence="1" id="KW-1133">Transmembrane helix</keyword>
<dbReference type="PANTHER" id="PTHR39174:SF1">
    <property type="entry name" value="INNER MEMBRANE PROTEIN"/>
    <property type="match status" value="1"/>
</dbReference>
<evidence type="ECO:0000256" key="1">
    <source>
        <dbReference type="SAM" id="Phobius"/>
    </source>
</evidence>
<dbReference type="Pfam" id="PF06196">
    <property type="entry name" value="DUF997"/>
    <property type="match status" value="1"/>
</dbReference>
<evidence type="ECO:0000313" key="3">
    <source>
        <dbReference type="Proteomes" id="UP000326936"/>
    </source>
</evidence>
<dbReference type="RefSeq" id="WP_152431436.1">
    <property type="nucleotide sequence ID" value="NZ_CBCSDK010000015.1"/>
</dbReference>
<keyword evidence="3" id="KW-1185">Reference proteome</keyword>
<dbReference type="PANTHER" id="PTHR39174">
    <property type="entry name" value="INNER MEMBRANE PROTEIN-RELATED"/>
    <property type="match status" value="1"/>
</dbReference>
<dbReference type="AlphaFoldDB" id="A0A5P9CP53"/>
<dbReference type="KEGG" id="vaq:FIV01_13605"/>
<evidence type="ECO:0008006" key="4">
    <source>
        <dbReference type="Google" id="ProtNLM"/>
    </source>
</evidence>
<organism evidence="2 3">
    <name type="scientific">Vibrio aquimaris</name>
    <dbReference type="NCBI Taxonomy" id="2587862"/>
    <lineage>
        <taxon>Bacteria</taxon>
        <taxon>Pseudomonadati</taxon>
        <taxon>Pseudomonadota</taxon>
        <taxon>Gammaproteobacteria</taxon>
        <taxon>Vibrionales</taxon>
        <taxon>Vibrionaceae</taxon>
        <taxon>Vibrio</taxon>
    </lineage>
</organism>
<name>A0A5P9CP53_9VIBR</name>
<reference evidence="2 3" key="1">
    <citation type="submission" date="2019-10" db="EMBL/GenBank/DDBJ databases">
        <title>Complete genome sequence of Vibrio sp. strain THAF100, isolated from non-filtered water from the water column of tank 6 of a marine aquarium containing stony-coral fragments. Water maintained at 26 degree C.</title>
        <authorList>
            <person name="Ruckert C."/>
            <person name="Franco A."/>
            <person name="Kalinowski J."/>
            <person name="Glaeser S."/>
        </authorList>
    </citation>
    <scope>NUCLEOTIDE SEQUENCE [LARGE SCALE GENOMIC DNA]</scope>
    <source>
        <strain evidence="2 3">THAF100</strain>
    </source>
</reference>